<evidence type="ECO:0000313" key="2">
    <source>
        <dbReference type="Proteomes" id="UP001283361"/>
    </source>
</evidence>
<dbReference type="AlphaFoldDB" id="A0AAE0XU67"/>
<gene>
    <name evidence="1" type="ORF">RRG08_052861</name>
</gene>
<protein>
    <submittedName>
        <fullName evidence="1">Uncharacterized protein</fullName>
    </submittedName>
</protein>
<keyword evidence="2" id="KW-1185">Reference proteome</keyword>
<sequence>MERYRWFVWSARFTQGKSDRVSIVTTDDPIKPMFRENLGGSRNIIAICACPFLSRSSSQGCGGRRREL</sequence>
<organism evidence="1 2">
    <name type="scientific">Elysia crispata</name>
    <name type="common">lettuce slug</name>
    <dbReference type="NCBI Taxonomy" id="231223"/>
    <lineage>
        <taxon>Eukaryota</taxon>
        <taxon>Metazoa</taxon>
        <taxon>Spiralia</taxon>
        <taxon>Lophotrochozoa</taxon>
        <taxon>Mollusca</taxon>
        <taxon>Gastropoda</taxon>
        <taxon>Heterobranchia</taxon>
        <taxon>Euthyneura</taxon>
        <taxon>Panpulmonata</taxon>
        <taxon>Sacoglossa</taxon>
        <taxon>Placobranchoidea</taxon>
        <taxon>Plakobranchidae</taxon>
        <taxon>Elysia</taxon>
    </lineage>
</organism>
<accession>A0AAE0XU67</accession>
<reference evidence="1" key="1">
    <citation type="journal article" date="2023" name="G3 (Bethesda)">
        <title>A reference genome for the long-term kleptoplast-retaining sea slug Elysia crispata morphotype clarki.</title>
        <authorList>
            <person name="Eastman K.E."/>
            <person name="Pendleton A.L."/>
            <person name="Shaikh M.A."/>
            <person name="Suttiyut T."/>
            <person name="Ogas R."/>
            <person name="Tomko P."/>
            <person name="Gavelis G."/>
            <person name="Widhalm J.R."/>
            <person name="Wisecaver J.H."/>
        </authorList>
    </citation>
    <scope>NUCLEOTIDE SEQUENCE</scope>
    <source>
        <strain evidence="1">ECLA1</strain>
    </source>
</reference>
<dbReference type="EMBL" id="JAWDGP010007670">
    <property type="protein sequence ID" value="KAK3709325.1"/>
    <property type="molecule type" value="Genomic_DNA"/>
</dbReference>
<comment type="caution">
    <text evidence="1">The sequence shown here is derived from an EMBL/GenBank/DDBJ whole genome shotgun (WGS) entry which is preliminary data.</text>
</comment>
<evidence type="ECO:0000313" key="1">
    <source>
        <dbReference type="EMBL" id="KAK3709325.1"/>
    </source>
</evidence>
<dbReference type="Proteomes" id="UP001283361">
    <property type="component" value="Unassembled WGS sequence"/>
</dbReference>
<name>A0AAE0XU67_9GAST</name>
<proteinExistence type="predicted"/>